<dbReference type="OrthoDB" id="9796486at2"/>
<dbReference type="InterPro" id="IPR039261">
    <property type="entry name" value="FNR_nucleotide-bd"/>
</dbReference>
<proteinExistence type="predicted"/>
<dbReference type="SUPFAM" id="SSF63380">
    <property type="entry name" value="Riboflavin synthase domain-like"/>
    <property type="match status" value="1"/>
</dbReference>
<dbReference type="KEGG" id="rfo:REIFOR_01760"/>
<dbReference type="InterPro" id="IPR050415">
    <property type="entry name" value="MRET"/>
</dbReference>
<accession>A0A2K8KQ67</accession>
<keyword evidence="3" id="KW-0560">Oxidoreductase</keyword>
<evidence type="ECO:0000259" key="1">
    <source>
        <dbReference type="PROSITE" id="PS51085"/>
    </source>
</evidence>
<dbReference type="Gene3D" id="3.10.20.30">
    <property type="match status" value="1"/>
</dbReference>
<dbReference type="InterPro" id="IPR017938">
    <property type="entry name" value="Riboflavin_synthase-like_b-brl"/>
</dbReference>
<dbReference type="PRINTS" id="PR00410">
    <property type="entry name" value="PHEHYDRXLASE"/>
</dbReference>
<dbReference type="InterPro" id="IPR036010">
    <property type="entry name" value="2Fe-2S_ferredoxin-like_sf"/>
</dbReference>
<evidence type="ECO:0000313" key="3">
    <source>
        <dbReference type="EMBL" id="ATX76898.1"/>
    </source>
</evidence>
<dbReference type="GO" id="GO:0051536">
    <property type="term" value="F:iron-sulfur cluster binding"/>
    <property type="evidence" value="ECO:0007669"/>
    <property type="project" value="InterPro"/>
</dbReference>
<dbReference type="SUPFAM" id="SSF52343">
    <property type="entry name" value="Ferredoxin reductase-like, C-terminal NADP-linked domain"/>
    <property type="match status" value="1"/>
</dbReference>
<dbReference type="PROSITE" id="PS51384">
    <property type="entry name" value="FAD_FR"/>
    <property type="match status" value="1"/>
</dbReference>
<dbReference type="RefSeq" id="WP_100257205.1">
    <property type="nucleotide sequence ID" value="NZ_CP011797.1"/>
</dbReference>
<sequence length="360" mass="39852">MIKVSDALMSFRNMVLPEPVFDFWCAELGLLSRRQAAVARAVKVVSETPNTVSIWLKPNANFVGVLPGQHVNVGIEIDGHRFQRSYSVSGVRGRCFRITARKVANGKVSSYLNQYAQRGMRFSLGEVYGDVTVNSFAQKPALFLAGGIGITPIISMLESWSQTMRHQPVQLVYWGKTTQDLVFIERLKNLAQKHSWFELKILETQFLERNADGTPRLLAETSAWFQELKGRLTDFEAFACGSDGFVDQIRERFSPLVNTFQFESFSPLLVAAEAGVPIQVRLTKQNRTVTVPSGVNLLNALERAGVAVSSGCRRGTCNTCSCNKISGITQHQGDRSINEAMASGFKPCTQSALSDISLEM</sequence>
<dbReference type="SUPFAM" id="SSF54292">
    <property type="entry name" value="2Fe-2S ferredoxin-like"/>
    <property type="match status" value="1"/>
</dbReference>
<dbReference type="PANTHER" id="PTHR47354:SF3">
    <property type="entry name" value="OXIDOREDUCTASE-RELATED"/>
    <property type="match status" value="1"/>
</dbReference>
<dbReference type="InterPro" id="IPR008333">
    <property type="entry name" value="Cbr1-like_FAD-bd_dom"/>
</dbReference>
<protein>
    <submittedName>
        <fullName evidence="3">Benzoate 1,2-dioxygenase, ferredoxin reductase component</fullName>
    </submittedName>
</protein>
<dbReference type="InterPro" id="IPR001433">
    <property type="entry name" value="OxRdtase_FAD/NAD-bd"/>
</dbReference>
<feature type="domain" description="FAD-binding FR-type" evidence="2">
    <location>
        <begin position="31"/>
        <end position="134"/>
    </location>
</feature>
<gene>
    <name evidence="3" type="ORF">REIFOR_01760</name>
</gene>
<dbReference type="Proteomes" id="UP000229757">
    <property type="component" value="Chromosome"/>
</dbReference>
<dbReference type="Gene3D" id="2.40.30.10">
    <property type="entry name" value="Translation factors"/>
    <property type="match status" value="1"/>
</dbReference>
<dbReference type="InterPro" id="IPR017927">
    <property type="entry name" value="FAD-bd_FR_type"/>
</dbReference>
<keyword evidence="4" id="KW-1185">Reference proteome</keyword>
<reference evidence="3 4" key="1">
    <citation type="journal article" date="2017" name="Environ. Microbiol.">
        <title>Genomic and physiological analyses of 'Reinekea forsetii' reveal a versatile opportunistic lifestyle during spring algae blooms.</title>
        <authorList>
            <person name="Avci B."/>
            <person name="Hahnke R.L."/>
            <person name="Chafee M."/>
            <person name="Fischer T."/>
            <person name="Gruber-Vodicka H."/>
            <person name="Tegetmeyer H.E."/>
            <person name="Harder J."/>
            <person name="Fuchs B.M."/>
            <person name="Amann R.I."/>
            <person name="Teeling H."/>
        </authorList>
    </citation>
    <scope>NUCLEOTIDE SEQUENCE [LARGE SCALE GENOMIC DNA]</scope>
    <source>
        <strain evidence="3 4">Hel1_31_D35</strain>
    </source>
</reference>
<dbReference type="PROSITE" id="PS51085">
    <property type="entry name" value="2FE2S_FER_2"/>
    <property type="match status" value="1"/>
</dbReference>
<name>A0A2K8KQ67_9GAMM</name>
<dbReference type="Pfam" id="PF00111">
    <property type="entry name" value="Fer2"/>
    <property type="match status" value="1"/>
</dbReference>
<dbReference type="Pfam" id="PF00970">
    <property type="entry name" value="FAD_binding_6"/>
    <property type="match status" value="1"/>
</dbReference>
<dbReference type="InterPro" id="IPR001041">
    <property type="entry name" value="2Fe-2S_ferredoxin-type"/>
</dbReference>
<dbReference type="Pfam" id="PF00175">
    <property type="entry name" value="NAD_binding_1"/>
    <property type="match status" value="1"/>
</dbReference>
<evidence type="ECO:0000313" key="4">
    <source>
        <dbReference type="Proteomes" id="UP000229757"/>
    </source>
</evidence>
<dbReference type="GO" id="GO:0051213">
    <property type="term" value="F:dioxygenase activity"/>
    <property type="evidence" value="ECO:0007669"/>
    <property type="project" value="UniProtKB-KW"/>
</dbReference>
<dbReference type="Gene3D" id="3.40.50.80">
    <property type="entry name" value="Nucleotide-binding domain of ferredoxin-NADP reductase (FNR) module"/>
    <property type="match status" value="1"/>
</dbReference>
<dbReference type="PANTHER" id="PTHR47354">
    <property type="entry name" value="NADH OXIDOREDUCTASE HCR"/>
    <property type="match status" value="1"/>
</dbReference>
<dbReference type="EMBL" id="CP011797">
    <property type="protein sequence ID" value="ATX76898.1"/>
    <property type="molecule type" value="Genomic_DNA"/>
</dbReference>
<organism evidence="3 4">
    <name type="scientific">Reinekea forsetii</name>
    <dbReference type="NCBI Taxonomy" id="1336806"/>
    <lineage>
        <taxon>Bacteria</taxon>
        <taxon>Pseudomonadati</taxon>
        <taxon>Pseudomonadota</taxon>
        <taxon>Gammaproteobacteria</taxon>
        <taxon>Oceanospirillales</taxon>
        <taxon>Saccharospirillaceae</taxon>
        <taxon>Reinekea</taxon>
    </lineage>
</organism>
<feature type="domain" description="2Fe-2S ferredoxin-type" evidence="1">
    <location>
        <begin position="278"/>
        <end position="360"/>
    </location>
</feature>
<keyword evidence="3" id="KW-0223">Dioxygenase</keyword>
<evidence type="ECO:0000259" key="2">
    <source>
        <dbReference type="PROSITE" id="PS51384"/>
    </source>
</evidence>
<dbReference type="InterPro" id="IPR012675">
    <property type="entry name" value="Beta-grasp_dom_sf"/>
</dbReference>
<dbReference type="AlphaFoldDB" id="A0A2K8KQ67"/>
<dbReference type="CDD" id="cd00207">
    <property type="entry name" value="fer2"/>
    <property type="match status" value="1"/>
</dbReference>